<gene>
    <name evidence="1" type="ORF">GCM10007043_18460</name>
</gene>
<reference evidence="1" key="2">
    <citation type="submission" date="2020-09" db="EMBL/GenBank/DDBJ databases">
        <authorList>
            <person name="Sun Q."/>
            <person name="Ohkuma M."/>
        </authorList>
    </citation>
    <scope>NUCLEOTIDE SEQUENCE</scope>
    <source>
        <strain evidence="1">JCM 14719</strain>
    </source>
</reference>
<dbReference type="AlphaFoldDB" id="A0A8J3B9S6"/>
<comment type="caution">
    <text evidence="1">The sequence shown here is derived from an EMBL/GenBank/DDBJ whole genome shotgun (WGS) entry which is preliminary data.</text>
</comment>
<dbReference type="EMBL" id="BMOF01000042">
    <property type="protein sequence ID" value="GGK04731.1"/>
    <property type="molecule type" value="Genomic_DNA"/>
</dbReference>
<name>A0A8J3B9S6_9BACI</name>
<sequence>MTPTKRLRKTVPNAAEKRREAGVALLVVLALLGTAVLAAVATLDGVLTALHTQANAIGAWRARYAAESGVAYVQAAVRTSPDGLAFPVTRAVGDGEVTVWRIEEDEATLRVRAEAWVPPHFRHRVTCRLRKVDGAVLSWEE</sequence>
<accession>A0A8J3B9S6</accession>
<reference evidence="1" key="1">
    <citation type="journal article" date="2014" name="Int. J. Syst. Evol. Microbiol.">
        <title>Complete genome sequence of Corynebacterium casei LMG S-19264T (=DSM 44701T), isolated from a smear-ripened cheese.</title>
        <authorList>
            <consortium name="US DOE Joint Genome Institute (JGI-PGF)"/>
            <person name="Walter F."/>
            <person name="Albersmeier A."/>
            <person name="Kalinowski J."/>
            <person name="Ruckert C."/>
        </authorList>
    </citation>
    <scope>NUCLEOTIDE SEQUENCE</scope>
    <source>
        <strain evidence="1">JCM 14719</strain>
    </source>
</reference>
<evidence type="ECO:0000313" key="2">
    <source>
        <dbReference type="Proteomes" id="UP000637720"/>
    </source>
</evidence>
<dbReference type="Proteomes" id="UP000637720">
    <property type="component" value="Unassembled WGS sequence"/>
</dbReference>
<organism evidence="1 2">
    <name type="scientific">Calditerricola satsumensis</name>
    <dbReference type="NCBI Taxonomy" id="373054"/>
    <lineage>
        <taxon>Bacteria</taxon>
        <taxon>Bacillati</taxon>
        <taxon>Bacillota</taxon>
        <taxon>Bacilli</taxon>
        <taxon>Bacillales</taxon>
        <taxon>Bacillaceae</taxon>
        <taxon>Calditerricola</taxon>
    </lineage>
</organism>
<keyword evidence="2" id="KW-1185">Reference proteome</keyword>
<protein>
    <submittedName>
        <fullName evidence="1">Uncharacterized protein</fullName>
    </submittedName>
</protein>
<proteinExistence type="predicted"/>
<dbReference type="RefSeq" id="WP_188817762.1">
    <property type="nucleotide sequence ID" value="NZ_BMOF01000042.1"/>
</dbReference>
<evidence type="ECO:0000313" key="1">
    <source>
        <dbReference type="EMBL" id="GGK04731.1"/>
    </source>
</evidence>